<accession>A0A1L9TDK4</accession>
<dbReference type="EMBL" id="KV878588">
    <property type="protein sequence ID" value="OJJ57510.1"/>
    <property type="molecule type" value="Genomic_DNA"/>
</dbReference>
<keyword evidence="3" id="KW-1185">Reference proteome</keyword>
<dbReference type="Proteomes" id="UP000184356">
    <property type="component" value="Unassembled WGS sequence"/>
</dbReference>
<organism evidence="2 3">
    <name type="scientific">Aspergillus sydowii CBS 593.65</name>
    <dbReference type="NCBI Taxonomy" id="1036612"/>
    <lineage>
        <taxon>Eukaryota</taxon>
        <taxon>Fungi</taxon>
        <taxon>Dikarya</taxon>
        <taxon>Ascomycota</taxon>
        <taxon>Pezizomycotina</taxon>
        <taxon>Eurotiomycetes</taxon>
        <taxon>Eurotiomycetidae</taxon>
        <taxon>Eurotiales</taxon>
        <taxon>Aspergillaceae</taxon>
        <taxon>Aspergillus</taxon>
        <taxon>Aspergillus subgen. Nidulantes</taxon>
    </lineage>
</organism>
<dbReference type="GeneID" id="63755931"/>
<feature type="region of interest" description="Disordered" evidence="1">
    <location>
        <begin position="1"/>
        <end position="26"/>
    </location>
</feature>
<dbReference type="VEuPathDB" id="FungiDB:ASPSYDRAFT_1057837"/>
<evidence type="ECO:0000256" key="1">
    <source>
        <dbReference type="SAM" id="MobiDB-lite"/>
    </source>
</evidence>
<gene>
    <name evidence="2" type="ORF">ASPSYDRAFT_1057837</name>
</gene>
<name>A0A1L9TDK4_9EURO</name>
<sequence>MKFIRRPSMVRHPFPPPKTRRDRWLSEKSTPRSCPLHICILFLALNQLFESYSLIQILPLFKDIETESMFFLRNTMGQ</sequence>
<evidence type="ECO:0000313" key="3">
    <source>
        <dbReference type="Proteomes" id="UP000184356"/>
    </source>
</evidence>
<evidence type="ECO:0000313" key="2">
    <source>
        <dbReference type="EMBL" id="OJJ57510.1"/>
    </source>
</evidence>
<reference evidence="3" key="1">
    <citation type="journal article" date="2017" name="Genome Biol.">
        <title>Comparative genomics reveals high biological diversity and specific adaptations in the industrially and medically important fungal genus Aspergillus.</title>
        <authorList>
            <person name="de Vries R.P."/>
            <person name="Riley R."/>
            <person name="Wiebenga A."/>
            <person name="Aguilar-Osorio G."/>
            <person name="Amillis S."/>
            <person name="Uchima C.A."/>
            <person name="Anderluh G."/>
            <person name="Asadollahi M."/>
            <person name="Askin M."/>
            <person name="Barry K."/>
            <person name="Battaglia E."/>
            <person name="Bayram O."/>
            <person name="Benocci T."/>
            <person name="Braus-Stromeyer S.A."/>
            <person name="Caldana C."/>
            <person name="Canovas D."/>
            <person name="Cerqueira G.C."/>
            <person name="Chen F."/>
            <person name="Chen W."/>
            <person name="Choi C."/>
            <person name="Clum A."/>
            <person name="Dos Santos R.A."/>
            <person name="Damasio A.R."/>
            <person name="Diallinas G."/>
            <person name="Emri T."/>
            <person name="Fekete E."/>
            <person name="Flipphi M."/>
            <person name="Freyberg S."/>
            <person name="Gallo A."/>
            <person name="Gournas C."/>
            <person name="Habgood R."/>
            <person name="Hainaut M."/>
            <person name="Harispe M.L."/>
            <person name="Henrissat B."/>
            <person name="Hilden K.S."/>
            <person name="Hope R."/>
            <person name="Hossain A."/>
            <person name="Karabika E."/>
            <person name="Karaffa L."/>
            <person name="Karanyi Z."/>
            <person name="Krasevec N."/>
            <person name="Kuo A."/>
            <person name="Kusch H."/>
            <person name="LaButti K."/>
            <person name="Lagendijk E.L."/>
            <person name="Lapidus A."/>
            <person name="Levasseur A."/>
            <person name="Lindquist E."/>
            <person name="Lipzen A."/>
            <person name="Logrieco A.F."/>
            <person name="MacCabe A."/>
            <person name="Maekelae M.R."/>
            <person name="Malavazi I."/>
            <person name="Melin P."/>
            <person name="Meyer V."/>
            <person name="Mielnichuk N."/>
            <person name="Miskei M."/>
            <person name="Molnar A.P."/>
            <person name="Mule G."/>
            <person name="Ngan C.Y."/>
            <person name="Orejas M."/>
            <person name="Orosz E."/>
            <person name="Ouedraogo J.P."/>
            <person name="Overkamp K.M."/>
            <person name="Park H.-S."/>
            <person name="Perrone G."/>
            <person name="Piumi F."/>
            <person name="Punt P.J."/>
            <person name="Ram A.F."/>
            <person name="Ramon A."/>
            <person name="Rauscher S."/>
            <person name="Record E."/>
            <person name="Riano-Pachon D.M."/>
            <person name="Robert V."/>
            <person name="Roehrig J."/>
            <person name="Ruller R."/>
            <person name="Salamov A."/>
            <person name="Salih N.S."/>
            <person name="Samson R.A."/>
            <person name="Sandor E."/>
            <person name="Sanguinetti M."/>
            <person name="Schuetze T."/>
            <person name="Sepcic K."/>
            <person name="Shelest E."/>
            <person name="Sherlock G."/>
            <person name="Sophianopoulou V."/>
            <person name="Squina F.M."/>
            <person name="Sun H."/>
            <person name="Susca A."/>
            <person name="Todd R.B."/>
            <person name="Tsang A."/>
            <person name="Unkles S.E."/>
            <person name="van de Wiele N."/>
            <person name="van Rossen-Uffink D."/>
            <person name="Oliveira J.V."/>
            <person name="Vesth T.C."/>
            <person name="Visser J."/>
            <person name="Yu J.-H."/>
            <person name="Zhou M."/>
            <person name="Andersen M.R."/>
            <person name="Archer D.B."/>
            <person name="Baker S.E."/>
            <person name="Benoit I."/>
            <person name="Brakhage A.A."/>
            <person name="Braus G.H."/>
            <person name="Fischer R."/>
            <person name="Frisvad J.C."/>
            <person name="Goldman G.H."/>
            <person name="Houbraken J."/>
            <person name="Oakley B."/>
            <person name="Pocsi I."/>
            <person name="Scazzocchio C."/>
            <person name="Seiboth B."/>
            <person name="vanKuyk P.A."/>
            <person name="Wortman J."/>
            <person name="Dyer P.S."/>
            <person name="Grigoriev I.V."/>
        </authorList>
    </citation>
    <scope>NUCLEOTIDE SEQUENCE [LARGE SCALE GENOMIC DNA]</scope>
    <source>
        <strain evidence="3">CBS 593.65</strain>
    </source>
</reference>
<dbReference type="AlphaFoldDB" id="A0A1L9TDK4"/>
<proteinExistence type="predicted"/>
<protein>
    <submittedName>
        <fullName evidence="2">Uncharacterized protein</fullName>
    </submittedName>
</protein>
<dbReference type="RefSeq" id="XP_040701316.1">
    <property type="nucleotide sequence ID" value="XM_040839858.1"/>
</dbReference>